<name>B3RKC6_TRIAD</name>
<dbReference type="GO" id="GO:0005886">
    <property type="term" value="C:plasma membrane"/>
    <property type="evidence" value="ECO:0007669"/>
    <property type="project" value="UniProtKB-SubCell"/>
</dbReference>
<feature type="domain" description="SEA" evidence="12">
    <location>
        <begin position="154"/>
        <end position="264"/>
    </location>
</feature>
<feature type="domain" description="EGF-like" evidence="13">
    <location>
        <begin position="104"/>
        <end position="143"/>
    </location>
</feature>
<keyword evidence="5" id="KW-0677">Repeat</keyword>
<dbReference type="RefSeq" id="XP_002108378.1">
    <property type="nucleotide sequence ID" value="XM_002108342.1"/>
</dbReference>
<proteinExistence type="predicted"/>
<evidence type="ECO:0000256" key="3">
    <source>
        <dbReference type="ARBA" id="ARBA00022536"/>
    </source>
</evidence>
<evidence type="ECO:0000256" key="10">
    <source>
        <dbReference type="SAM" id="Phobius"/>
    </source>
</evidence>
<feature type="transmembrane region" description="Helical" evidence="10">
    <location>
        <begin position="353"/>
        <end position="376"/>
    </location>
</feature>
<keyword evidence="4 11" id="KW-0732">Signal</keyword>
<evidence type="ECO:0000256" key="11">
    <source>
        <dbReference type="SAM" id="SignalP"/>
    </source>
</evidence>
<dbReference type="InterPro" id="IPR000742">
    <property type="entry name" value="EGF"/>
</dbReference>
<gene>
    <name evidence="14" type="ORF">TRIADDRAFT_52796</name>
</gene>
<comment type="subcellular location">
    <subcellularLocation>
        <location evidence="1">Cell membrane</location>
    </subcellularLocation>
</comment>
<dbReference type="PROSITE" id="PS50024">
    <property type="entry name" value="SEA"/>
    <property type="match status" value="1"/>
</dbReference>
<reference evidence="14 15" key="1">
    <citation type="journal article" date="2008" name="Nature">
        <title>The Trichoplax genome and the nature of placozoans.</title>
        <authorList>
            <person name="Srivastava M."/>
            <person name="Begovic E."/>
            <person name="Chapman J."/>
            <person name="Putnam N.H."/>
            <person name="Hellsten U."/>
            <person name="Kawashima T."/>
            <person name="Kuo A."/>
            <person name="Mitros T."/>
            <person name="Salamov A."/>
            <person name="Carpenter M.L."/>
            <person name="Signorovitch A.Y."/>
            <person name="Moreno M.A."/>
            <person name="Kamm K."/>
            <person name="Grimwood J."/>
            <person name="Schmutz J."/>
            <person name="Shapiro H."/>
            <person name="Grigoriev I.V."/>
            <person name="Buss L.W."/>
            <person name="Schierwater B."/>
            <person name="Dellaporta S.L."/>
            <person name="Rokhsar D.S."/>
        </authorList>
    </citation>
    <scope>NUCLEOTIDE SEQUENCE [LARGE SCALE GENOMIC DNA]</scope>
    <source>
        <strain evidence="14 15">Grell-BS-1999</strain>
    </source>
</reference>
<evidence type="ECO:0000256" key="2">
    <source>
        <dbReference type="ARBA" id="ARBA00022475"/>
    </source>
</evidence>
<dbReference type="InterPro" id="IPR000082">
    <property type="entry name" value="SEA_dom"/>
</dbReference>
<dbReference type="EMBL" id="DS985241">
    <property type="protein sequence ID" value="EDV29176.1"/>
    <property type="molecule type" value="Genomic_DNA"/>
</dbReference>
<evidence type="ECO:0008006" key="16">
    <source>
        <dbReference type="Google" id="ProtNLM"/>
    </source>
</evidence>
<feature type="disulfide bond" evidence="9">
    <location>
        <begin position="315"/>
        <end position="325"/>
    </location>
</feature>
<accession>B3RKC6</accession>
<protein>
    <recommendedName>
        <fullName evidence="16">EGF-like domain-containing protein</fullName>
    </recommendedName>
</protein>
<feature type="signal peptide" evidence="11">
    <location>
        <begin position="1"/>
        <end position="26"/>
    </location>
</feature>
<keyword evidence="6 10" id="KW-0472">Membrane</keyword>
<dbReference type="PROSITE" id="PS00022">
    <property type="entry name" value="EGF_1"/>
    <property type="match status" value="1"/>
</dbReference>
<keyword evidence="10" id="KW-0812">Transmembrane</keyword>
<dbReference type="PROSITE" id="PS50026">
    <property type="entry name" value="EGF_3"/>
    <property type="match status" value="2"/>
</dbReference>
<dbReference type="Gene3D" id="2.10.25.10">
    <property type="entry name" value="Laminin"/>
    <property type="match status" value="2"/>
</dbReference>
<keyword evidence="3 9" id="KW-0245">EGF-like domain</keyword>
<dbReference type="PANTHER" id="PTHR24037">
    <property type="entry name" value="HEART DEVELOPMENT PROTEIN WITH EGF-LIKE DOMAINS 1"/>
    <property type="match status" value="1"/>
</dbReference>
<evidence type="ECO:0000256" key="8">
    <source>
        <dbReference type="ARBA" id="ARBA00023180"/>
    </source>
</evidence>
<dbReference type="InParanoid" id="B3RKC6"/>
<evidence type="ECO:0000256" key="9">
    <source>
        <dbReference type="PROSITE-ProRule" id="PRU00076"/>
    </source>
</evidence>
<dbReference type="GeneID" id="6750320"/>
<evidence type="ECO:0000256" key="4">
    <source>
        <dbReference type="ARBA" id="ARBA00022729"/>
    </source>
</evidence>
<feature type="domain" description="EGF-like" evidence="13">
    <location>
        <begin position="311"/>
        <end position="346"/>
    </location>
</feature>
<evidence type="ECO:0000313" key="15">
    <source>
        <dbReference type="Proteomes" id="UP000009022"/>
    </source>
</evidence>
<dbReference type="Proteomes" id="UP000009022">
    <property type="component" value="Unassembled WGS sequence"/>
</dbReference>
<dbReference type="PhylomeDB" id="B3RKC6"/>
<keyword evidence="7 9" id="KW-1015">Disulfide bond</keyword>
<evidence type="ECO:0000256" key="5">
    <source>
        <dbReference type="ARBA" id="ARBA00022737"/>
    </source>
</evidence>
<dbReference type="AlphaFoldDB" id="B3RKC6"/>
<evidence type="ECO:0000256" key="6">
    <source>
        <dbReference type="ARBA" id="ARBA00023136"/>
    </source>
</evidence>
<dbReference type="SUPFAM" id="SSF57196">
    <property type="entry name" value="EGF/Laminin"/>
    <property type="match status" value="1"/>
</dbReference>
<keyword evidence="8" id="KW-0325">Glycoprotein</keyword>
<organism evidence="14 15">
    <name type="scientific">Trichoplax adhaerens</name>
    <name type="common">Trichoplax reptans</name>
    <dbReference type="NCBI Taxonomy" id="10228"/>
    <lineage>
        <taxon>Eukaryota</taxon>
        <taxon>Metazoa</taxon>
        <taxon>Placozoa</taxon>
        <taxon>Uniplacotomia</taxon>
        <taxon>Trichoplacea</taxon>
        <taxon>Trichoplacidae</taxon>
        <taxon>Trichoplax</taxon>
    </lineage>
</organism>
<dbReference type="SMART" id="SM00181">
    <property type="entry name" value="EGF"/>
    <property type="match status" value="3"/>
</dbReference>
<evidence type="ECO:0000259" key="13">
    <source>
        <dbReference type="PROSITE" id="PS50026"/>
    </source>
</evidence>
<dbReference type="CTD" id="6750320"/>
<evidence type="ECO:0000313" key="14">
    <source>
        <dbReference type="EMBL" id="EDV29176.1"/>
    </source>
</evidence>
<dbReference type="PANTHER" id="PTHR24037:SF11">
    <property type="entry name" value="MUCIN-2-LIKE"/>
    <property type="match status" value="1"/>
</dbReference>
<keyword evidence="2" id="KW-1003">Cell membrane</keyword>
<comment type="caution">
    <text evidence="9">Lacks conserved residue(s) required for the propagation of feature annotation.</text>
</comment>
<keyword evidence="15" id="KW-1185">Reference proteome</keyword>
<keyword evidence="10" id="KW-1133">Transmembrane helix</keyword>
<evidence type="ECO:0000256" key="1">
    <source>
        <dbReference type="ARBA" id="ARBA00004236"/>
    </source>
</evidence>
<dbReference type="OMA" id="HKQCLIK"/>
<evidence type="ECO:0000259" key="12">
    <source>
        <dbReference type="PROSITE" id="PS50024"/>
    </source>
</evidence>
<feature type="disulfide bond" evidence="9">
    <location>
        <begin position="336"/>
        <end position="345"/>
    </location>
</feature>
<dbReference type="KEGG" id="tad:TRIADDRAFT_52796"/>
<dbReference type="HOGENOM" id="CLU_605998_0_0_1"/>
<feature type="chain" id="PRO_5002796723" description="EGF-like domain-containing protein" evidence="11">
    <location>
        <begin position="27"/>
        <end position="452"/>
    </location>
</feature>
<evidence type="ECO:0000256" key="7">
    <source>
        <dbReference type="ARBA" id="ARBA00023157"/>
    </source>
</evidence>
<sequence length="452" mass="48234">MNYLKFSISLYVAFILSLFAKNDVFAQLTISELSDQILITSVDYFESSFSGASVASTATSSVVSTATSSVAGTTATSISSAASTSATLATTGASSQTPITPTPTTNPCLRNPCGQKAVCVLNAALQSGYNCQCRIGYYQQNSTATLQNDQSCQAAKYFTGNISINTAFNNNLNDPNNVEGKKIRNQAKLELEKAIRNSSDTAQNFLSVVIEKISQKPGGGITISFYAVYGANAAVLPAAIQSTVENNVQSIDNYNVTQVAAITQTNECQLANDPCSGVMQECQDTNDGYTCKVCTTEQYFNSSTKKCTAKPIKSCPSPCLNGGTCQTSLSVPTCSCTQFFTGSACESLSTLTIILITSGSTVLVLVVIALVVCLIYKKRQRPIRSGTNLYENSEDGKGHVNNYYEMATTEDYAEVDAGVPKRPYAGVLGGNQTTVIYDSKQALIRQSRIFEE</sequence>